<dbReference type="PANTHER" id="PTHR21621:SF0">
    <property type="entry name" value="BETA-CITRYLGLUTAMATE SYNTHASE B-RELATED"/>
    <property type="match status" value="1"/>
</dbReference>
<keyword evidence="2" id="KW-0067">ATP-binding</keyword>
<dbReference type="GO" id="GO:0005524">
    <property type="term" value="F:ATP binding"/>
    <property type="evidence" value="ECO:0007669"/>
    <property type="project" value="UniProtKB-UniRule"/>
</dbReference>
<dbReference type="PANTHER" id="PTHR21621">
    <property type="entry name" value="RIBOSOMAL PROTEIN S6 MODIFICATION PROTEIN"/>
    <property type="match status" value="1"/>
</dbReference>
<organism evidence="4 5">
    <name type="scientific">Halotalea alkalilenta</name>
    <dbReference type="NCBI Taxonomy" id="376489"/>
    <lineage>
        <taxon>Bacteria</taxon>
        <taxon>Pseudomonadati</taxon>
        <taxon>Pseudomonadota</taxon>
        <taxon>Gammaproteobacteria</taxon>
        <taxon>Oceanospirillales</taxon>
        <taxon>Halomonadaceae</taxon>
        <taxon>Halotalea</taxon>
    </lineage>
</organism>
<proteinExistence type="predicted"/>
<accession>A0A172YH33</accession>
<dbReference type="Pfam" id="PF14401">
    <property type="entry name" value="RLAN"/>
    <property type="match status" value="1"/>
</dbReference>
<dbReference type="InterPro" id="IPR013651">
    <property type="entry name" value="ATP-grasp_RimK-type"/>
</dbReference>
<dbReference type="GO" id="GO:0009432">
    <property type="term" value="P:SOS response"/>
    <property type="evidence" value="ECO:0007669"/>
    <property type="project" value="TreeGrafter"/>
</dbReference>
<evidence type="ECO:0000259" key="3">
    <source>
        <dbReference type="PROSITE" id="PS50975"/>
    </source>
</evidence>
<dbReference type="EMBL" id="CP015243">
    <property type="protein sequence ID" value="ANF58285.1"/>
    <property type="molecule type" value="Genomic_DNA"/>
</dbReference>
<dbReference type="Pfam" id="PF08443">
    <property type="entry name" value="RimK"/>
    <property type="match status" value="1"/>
</dbReference>
<evidence type="ECO:0000256" key="2">
    <source>
        <dbReference type="PROSITE-ProRule" id="PRU00409"/>
    </source>
</evidence>
<sequence>MSRLRIVVDRISDWRPFYPSDDVITARDFLALDASDKATHVINLCGELGYLGTGYYVSLLAQARGQRVQPSVETLNQLSRKALTHLELDGLDAVIAEQAKRGLLEGDQLRLRLFFGDSGLPGLERLGRWLFERMPAPILEARLGRRGEGWRLERLKPLPLEALRENEEERFARALNRHSRQVWRTPAARRRYRFDLAMLVDPGETLPPSNRAAIKQFIRAGRRLGIDVSLITRKDEGRLAEFDALFIRETTNLDHHTYRMAKRAEHEGLVVIDDPRSILRCTNKVYLHALLGTHDIPAPRGRLLHRGDLPALRRLAATLSYPQVLKVPDGAFSRGVVKIESSEQLVREASTLFEDSALLLLQEWMPTEYDWRIGVLDGKVLFASRYYMARGHWQIYDHSKGKVRSGGFDTIDPASVPAKVIKAALRATRLIGDGLYGVDLKQSEERVVVIEVNDNPNIDAGVEDVFLGGEIYTRVMKVFLERMEARRRALAPAQSGANSGG</sequence>
<name>A0A172YH33_9GAMM</name>
<dbReference type="InterPro" id="IPR025839">
    <property type="entry name" value="RLAN_dom"/>
</dbReference>
<protein>
    <submittedName>
        <fullName evidence="4">Carboxylate--amine ligase</fullName>
    </submittedName>
</protein>
<gene>
    <name evidence="4" type="ORF">A5892_13065</name>
</gene>
<dbReference type="RefSeq" id="WP_064123178.1">
    <property type="nucleotide sequence ID" value="NZ_CP015243.1"/>
</dbReference>
<dbReference type="GO" id="GO:0046872">
    <property type="term" value="F:metal ion binding"/>
    <property type="evidence" value="ECO:0007669"/>
    <property type="project" value="InterPro"/>
</dbReference>
<dbReference type="KEGG" id="haa:A5892_13065"/>
<dbReference type="GO" id="GO:0018169">
    <property type="term" value="F:ribosomal S6-glutamic acid ligase activity"/>
    <property type="evidence" value="ECO:0007669"/>
    <property type="project" value="TreeGrafter"/>
</dbReference>
<dbReference type="Gene3D" id="3.30.470.20">
    <property type="entry name" value="ATP-grasp fold, B domain"/>
    <property type="match status" value="1"/>
</dbReference>
<dbReference type="SUPFAM" id="SSF56059">
    <property type="entry name" value="Glutathione synthetase ATP-binding domain-like"/>
    <property type="match status" value="1"/>
</dbReference>
<dbReference type="Proteomes" id="UP000077875">
    <property type="component" value="Chromosome"/>
</dbReference>
<evidence type="ECO:0000313" key="5">
    <source>
        <dbReference type="Proteomes" id="UP000077875"/>
    </source>
</evidence>
<keyword evidence="5" id="KW-1185">Reference proteome</keyword>
<dbReference type="PROSITE" id="PS50975">
    <property type="entry name" value="ATP_GRASP"/>
    <property type="match status" value="1"/>
</dbReference>
<keyword evidence="4" id="KW-0436">Ligase</keyword>
<dbReference type="GO" id="GO:0005737">
    <property type="term" value="C:cytoplasm"/>
    <property type="evidence" value="ECO:0007669"/>
    <property type="project" value="TreeGrafter"/>
</dbReference>
<reference evidence="4 5" key="1">
    <citation type="submission" date="2016-04" db="EMBL/GenBank/DDBJ databases">
        <title>Complete Genome Sequence of Halotalea alkalilenta IHB B 13600.</title>
        <authorList>
            <person name="Swarnkar M.K."/>
            <person name="Sharma A."/>
            <person name="Kaushal K."/>
            <person name="Soni R."/>
            <person name="Rana S."/>
            <person name="Singh A.K."/>
            <person name="Gulati A."/>
        </authorList>
    </citation>
    <scope>NUCLEOTIDE SEQUENCE [LARGE SCALE GENOMIC DNA]</scope>
    <source>
        <strain evidence="4 5">IHB B 13600</strain>
    </source>
</reference>
<keyword evidence="2" id="KW-0547">Nucleotide-binding</keyword>
<feature type="domain" description="ATP-grasp" evidence="3">
    <location>
        <begin position="288"/>
        <end position="480"/>
    </location>
</feature>
<dbReference type="AlphaFoldDB" id="A0A172YH33"/>
<evidence type="ECO:0000256" key="1">
    <source>
        <dbReference type="ARBA" id="ARBA00023211"/>
    </source>
</evidence>
<dbReference type="Gene3D" id="3.40.50.20">
    <property type="match status" value="1"/>
</dbReference>
<keyword evidence="1" id="KW-0464">Manganese</keyword>
<dbReference type="InterPro" id="IPR011761">
    <property type="entry name" value="ATP-grasp"/>
</dbReference>
<evidence type="ECO:0000313" key="4">
    <source>
        <dbReference type="EMBL" id="ANF58285.1"/>
    </source>
</evidence>